<dbReference type="InterPro" id="IPR052175">
    <property type="entry name" value="ComplexI-like_HydComp"/>
</dbReference>
<evidence type="ECO:0000256" key="5">
    <source>
        <dbReference type="ARBA" id="ARBA00023002"/>
    </source>
</evidence>
<dbReference type="InterPro" id="IPR001750">
    <property type="entry name" value="ND/Mrp_TM"/>
</dbReference>
<evidence type="ECO:0000256" key="8">
    <source>
        <dbReference type="SAM" id="Phobius"/>
    </source>
</evidence>
<feature type="transmembrane region" description="Helical" evidence="8">
    <location>
        <begin position="228"/>
        <end position="251"/>
    </location>
</feature>
<reference evidence="10 11" key="1">
    <citation type="submission" date="2021-05" db="EMBL/GenBank/DDBJ databases">
        <title>The draft genome of Geobacter pelophilus DSM 12255.</title>
        <authorList>
            <person name="Xu Z."/>
            <person name="Masuda Y."/>
            <person name="Itoh H."/>
            <person name="Senoo K."/>
        </authorList>
    </citation>
    <scope>NUCLEOTIDE SEQUENCE [LARGE SCALE GENOMIC DNA]</scope>
    <source>
        <strain evidence="10 11">DSM 12255</strain>
    </source>
</reference>
<evidence type="ECO:0000256" key="3">
    <source>
        <dbReference type="ARBA" id="ARBA00022692"/>
    </source>
</evidence>
<dbReference type="AlphaFoldDB" id="A0AAW4LB56"/>
<dbReference type="InterPro" id="IPR003918">
    <property type="entry name" value="NADH_UbQ_OxRdtase"/>
</dbReference>
<feature type="transmembrane region" description="Helical" evidence="8">
    <location>
        <begin position="148"/>
        <end position="174"/>
    </location>
</feature>
<evidence type="ECO:0000256" key="4">
    <source>
        <dbReference type="ARBA" id="ARBA00022989"/>
    </source>
</evidence>
<keyword evidence="6 8" id="KW-0472">Membrane</keyword>
<evidence type="ECO:0000256" key="2">
    <source>
        <dbReference type="ARBA" id="ARBA00022475"/>
    </source>
</evidence>
<dbReference type="EMBL" id="JAHCVJ010000007">
    <property type="protein sequence ID" value="MBT0665815.1"/>
    <property type="molecule type" value="Genomic_DNA"/>
</dbReference>
<protein>
    <submittedName>
        <fullName evidence="10">Hydrogenase</fullName>
    </submittedName>
</protein>
<dbReference type="Proteomes" id="UP000811899">
    <property type="component" value="Unassembled WGS sequence"/>
</dbReference>
<keyword evidence="2" id="KW-1003">Cell membrane</keyword>
<keyword evidence="3 7" id="KW-0812">Transmembrane</keyword>
<evidence type="ECO:0000259" key="9">
    <source>
        <dbReference type="Pfam" id="PF00361"/>
    </source>
</evidence>
<keyword evidence="4 8" id="KW-1133">Transmembrane helix</keyword>
<dbReference type="PANTHER" id="PTHR42682">
    <property type="entry name" value="HYDROGENASE-4 COMPONENT F"/>
    <property type="match status" value="1"/>
</dbReference>
<keyword evidence="11" id="KW-1185">Reference proteome</keyword>
<evidence type="ECO:0000313" key="11">
    <source>
        <dbReference type="Proteomes" id="UP000811899"/>
    </source>
</evidence>
<dbReference type="Pfam" id="PF00361">
    <property type="entry name" value="Proton_antipo_M"/>
    <property type="match status" value="1"/>
</dbReference>
<dbReference type="PRINTS" id="PR01437">
    <property type="entry name" value="NUOXDRDTASE4"/>
</dbReference>
<evidence type="ECO:0000256" key="6">
    <source>
        <dbReference type="ARBA" id="ARBA00023136"/>
    </source>
</evidence>
<feature type="transmembrane region" description="Helical" evidence="8">
    <location>
        <begin position="94"/>
        <end position="111"/>
    </location>
</feature>
<feature type="transmembrane region" description="Helical" evidence="8">
    <location>
        <begin position="55"/>
        <end position="82"/>
    </location>
</feature>
<proteinExistence type="predicted"/>
<evidence type="ECO:0000256" key="1">
    <source>
        <dbReference type="ARBA" id="ARBA00004651"/>
    </source>
</evidence>
<feature type="transmembrane region" description="Helical" evidence="8">
    <location>
        <begin position="438"/>
        <end position="462"/>
    </location>
</feature>
<dbReference type="PANTHER" id="PTHR42682:SF5">
    <property type="entry name" value="HYDROGENASE-4 COMPONENT F"/>
    <property type="match status" value="1"/>
</dbReference>
<dbReference type="RefSeq" id="WP_214172586.1">
    <property type="nucleotide sequence ID" value="NZ_JAHCVJ010000007.1"/>
</dbReference>
<evidence type="ECO:0000256" key="7">
    <source>
        <dbReference type="RuleBase" id="RU000320"/>
    </source>
</evidence>
<gene>
    <name evidence="10" type="ORF">KI809_16010</name>
</gene>
<dbReference type="GO" id="GO:0008137">
    <property type="term" value="F:NADH dehydrogenase (ubiquinone) activity"/>
    <property type="evidence" value="ECO:0007669"/>
    <property type="project" value="InterPro"/>
</dbReference>
<feature type="transmembrane region" description="Helical" evidence="8">
    <location>
        <begin position="117"/>
        <end position="136"/>
    </location>
</feature>
<feature type="transmembrane region" description="Helical" evidence="8">
    <location>
        <begin position="357"/>
        <end position="377"/>
    </location>
</feature>
<feature type="transmembrane region" description="Helical" evidence="8">
    <location>
        <begin position="397"/>
        <end position="418"/>
    </location>
</feature>
<feature type="transmembrane region" description="Helical" evidence="8">
    <location>
        <begin position="266"/>
        <end position="284"/>
    </location>
</feature>
<dbReference type="GO" id="GO:0016491">
    <property type="term" value="F:oxidoreductase activity"/>
    <property type="evidence" value="ECO:0007669"/>
    <property type="project" value="UniProtKB-KW"/>
</dbReference>
<keyword evidence="5" id="KW-0560">Oxidoreductase</keyword>
<feature type="transmembrane region" description="Helical" evidence="8">
    <location>
        <begin position="194"/>
        <end position="216"/>
    </location>
</feature>
<organism evidence="10 11">
    <name type="scientific">Geoanaerobacter pelophilus</name>
    <dbReference type="NCBI Taxonomy" id="60036"/>
    <lineage>
        <taxon>Bacteria</taxon>
        <taxon>Pseudomonadati</taxon>
        <taxon>Thermodesulfobacteriota</taxon>
        <taxon>Desulfuromonadia</taxon>
        <taxon>Geobacterales</taxon>
        <taxon>Geobacteraceae</taxon>
        <taxon>Geoanaerobacter</taxon>
    </lineage>
</organism>
<name>A0AAW4LB56_9BACT</name>
<sequence length="476" mass="51059">MIAALVILPLLGAIIAWLVPDNRLRPWLLPVFGMLHGAITVDLILSPPLPSLQGWIHLDPLGCLALVAISPLFLACSFYAVGYLNYRQERSNRILCMGLLVCLSAMSLTSVAHHLGLLWLALETTTLVMAPLVYFNRNARSLEATWKYMMICSVGIALALLGLFFLAYSMLVAGHEATLLLDQLVSRAGVLSPAWLHAAFVFILVGFGTKVGLAPLHTWKPDAYGEAPGIVGALLSGGLVTCGVLGLMRIYQVCIAAGDTTFYRDALVGLGLLSTILAAVFLVRQADFKRMLAYSSVEHVGVIAIGLGIGKGAIFFTLLHLLANSLTKGVLFLTAGNIHRSYNSKRCDVVHGVLRRLPWTGSLFLAGFFAGTASPPFGMFLSEFGIIAGSFAAGRPVVTTILVVSFAAAYLGMAANVLPMALGERLRESERTLYRDSFLTVAPPLLLTLILLLMGLCFPLPLARLVHNAAFLLGGE</sequence>
<dbReference type="GO" id="GO:0042773">
    <property type="term" value="P:ATP synthesis coupled electron transport"/>
    <property type="evidence" value="ECO:0007669"/>
    <property type="project" value="InterPro"/>
</dbReference>
<dbReference type="GO" id="GO:0005886">
    <property type="term" value="C:plasma membrane"/>
    <property type="evidence" value="ECO:0007669"/>
    <property type="project" value="UniProtKB-SubCell"/>
</dbReference>
<comment type="caution">
    <text evidence="10">The sequence shown here is derived from an EMBL/GenBank/DDBJ whole genome shotgun (WGS) entry which is preliminary data.</text>
</comment>
<feature type="domain" description="NADH:quinone oxidoreductase/Mrp antiporter transmembrane" evidence="9">
    <location>
        <begin position="112"/>
        <end position="404"/>
    </location>
</feature>
<accession>A0AAW4LB56</accession>
<evidence type="ECO:0000313" key="10">
    <source>
        <dbReference type="EMBL" id="MBT0665815.1"/>
    </source>
</evidence>
<comment type="subcellular location">
    <subcellularLocation>
        <location evidence="1">Cell membrane</location>
        <topology evidence="1">Multi-pass membrane protein</topology>
    </subcellularLocation>
    <subcellularLocation>
        <location evidence="7">Membrane</location>
        <topology evidence="7">Multi-pass membrane protein</topology>
    </subcellularLocation>
</comment>